<evidence type="ECO:0000313" key="1">
    <source>
        <dbReference type="EMBL" id="KKK72706.1"/>
    </source>
</evidence>
<comment type="caution">
    <text evidence="1">The sequence shown here is derived from an EMBL/GenBank/DDBJ whole genome shotgun (WGS) entry which is preliminary data.</text>
</comment>
<accession>A0A0F9AKH9</accession>
<organism evidence="1">
    <name type="scientific">marine sediment metagenome</name>
    <dbReference type="NCBI Taxonomy" id="412755"/>
    <lineage>
        <taxon>unclassified sequences</taxon>
        <taxon>metagenomes</taxon>
        <taxon>ecological metagenomes</taxon>
    </lineage>
</organism>
<proteinExistence type="predicted"/>
<name>A0A0F9AKH9_9ZZZZ</name>
<reference evidence="1" key="1">
    <citation type="journal article" date="2015" name="Nature">
        <title>Complex archaea that bridge the gap between prokaryotes and eukaryotes.</title>
        <authorList>
            <person name="Spang A."/>
            <person name="Saw J.H."/>
            <person name="Jorgensen S.L."/>
            <person name="Zaremba-Niedzwiedzka K."/>
            <person name="Martijn J."/>
            <person name="Lind A.E."/>
            <person name="van Eijk R."/>
            <person name="Schleper C."/>
            <person name="Guy L."/>
            <person name="Ettema T.J."/>
        </authorList>
    </citation>
    <scope>NUCLEOTIDE SEQUENCE</scope>
</reference>
<gene>
    <name evidence="1" type="ORF">LCGC14_2901220</name>
</gene>
<dbReference type="AlphaFoldDB" id="A0A0F9AKH9"/>
<sequence>MDEATVQRIAKGEANFAVTTNRDNQAGFNEGQMDLIRQMIGASAGGLTQDQARAVAKDEIDLAQVKAAR</sequence>
<protein>
    <submittedName>
        <fullName evidence="1">Uncharacterized protein</fullName>
    </submittedName>
</protein>
<dbReference type="EMBL" id="LAZR01057125">
    <property type="protein sequence ID" value="KKK72706.1"/>
    <property type="molecule type" value="Genomic_DNA"/>
</dbReference>